<sequence length="157" mass="18082">MQLRHLFFQTLIKCHRTLQSWLGASSVGVRILVINQKNEILLVEHTYVEGWHFPGGGVHRNESMHAAAKRELFEEAGVIATKTLNIFNIYYHDIHGVTDYPILFVTTDFEIDQDAVLSAEIKQAKWFPLTALPSTITESTQNRINEYFYQASVSEQW</sequence>
<evidence type="ECO:0000313" key="4">
    <source>
        <dbReference type="EMBL" id="KRG19612.1"/>
    </source>
</evidence>
<keyword evidence="6" id="KW-1185">Reference proteome</keyword>
<reference evidence="5" key="2">
    <citation type="journal article" date="2016" name="Genome Announc.">
        <title>Draft Genome Sequences of Two Novel Amoeba-Resistant Intranuclear Bacteria, 'Candidatus Berkiella cookevillensis' and 'Candidatus Berkiella aquae'.</title>
        <authorList>
            <person name="Mehari Y.T."/>
            <person name="Arivett B.A."/>
            <person name="Farone A.L."/>
            <person name="Gunderson J.H."/>
            <person name="Farone M.B."/>
        </authorList>
    </citation>
    <scope>NUCLEOTIDE SEQUENCE</scope>
    <source>
        <strain evidence="5">CC99</strain>
    </source>
</reference>
<evidence type="ECO:0000313" key="5">
    <source>
        <dbReference type="EMBL" id="MCS5707609.1"/>
    </source>
</evidence>
<reference evidence="5" key="3">
    <citation type="submission" date="2021-06" db="EMBL/GenBank/DDBJ databases">
        <title>Genomic Description and Analysis of Intracellular Bacteria, Candidatus Berkiella cookevillensis and Candidatus Berkiella aquae.</title>
        <authorList>
            <person name="Kidane D.T."/>
            <person name="Mehari Y.T."/>
            <person name="Rice F.C."/>
            <person name="Arivett B.A."/>
            <person name="Farone A.L."/>
            <person name="Berk S.G."/>
            <person name="Farone M.B."/>
        </authorList>
    </citation>
    <scope>NUCLEOTIDE SEQUENCE</scope>
    <source>
        <strain evidence="5">CC99</strain>
    </source>
</reference>
<dbReference type="RefSeq" id="WP_057623550.1">
    <property type="nucleotide sequence ID" value="NZ_LKHV02000001.1"/>
</dbReference>
<feature type="domain" description="Nudix hydrolase" evidence="3">
    <location>
        <begin position="24"/>
        <end position="150"/>
    </location>
</feature>
<dbReference type="SUPFAM" id="SSF55811">
    <property type="entry name" value="Nudix"/>
    <property type="match status" value="1"/>
</dbReference>
<organism evidence="4">
    <name type="scientific">Candidatus Berkiella cookevillensis</name>
    <dbReference type="NCBI Taxonomy" id="437022"/>
    <lineage>
        <taxon>Bacteria</taxon>
        <taxon>Pseudomonadati</taxon>
        <taxon>Pseudomonadota</taxon>
        <taxon>Gammaproteobacteria</taxon>
        <taxon>Candidatus Berkiellales</taxon>
        <taxon>Candidatus Berkiellaceae</taxon>
        <taxon>Candidatus Berkiella</taxon>
    </lineage>
</organism>
<dbReference type="PANTHER" id="PTHR43046:SF14">
    <property type="entry name" value="MUTT_NUDIX FAMILY PROTEIN"/>
    <property type="match status" value="1"/>
</dbReference>
<dbReference type="AlphaFoldDB" id="A0A0Q9YGD6"/>
<dbReference type="EMBL" id="LKHV01000002">
    <property type="protein sequence ID" value="KRG19612.1"/>
    <property type="molecule type" value="Genomic_DNA"/>
</dbReference>
<evidence type="ECO:0000256" key="2">
    <source>
        <dbReference type="ARBA" id="ARBA00022801"/>
    </source>
</evidence>
<evidence type="ECO:0000256" key="1">
    <source>
        <dbReference type="ARBA" id="ARBA00001946"/>
    </source>
</evidence>
<evidence type="ECO:0000259" key="3">
    <source>
        <dbReference type="PROSITE" id="PS51462"/>
    </source>
</evidence>
<gene>
    <name evidence="5" type="ORF">CC99x_001685</name>
    <name evidence="4" type="ORF">CC99x_00625</name>
</gene>
<dbReference type="OrthoDB" id="9791228at2"/>
<dbReference type="Gene3D" id="3.90.79.10">
    <property type="entry name" value="Nucleoside Triphosphate Pyrophosphohydrolase"/>
    <property type="match status" value="1"/>
</dbReference>
<dbReference type="InterPro" id="IPR000086">
    <property type="entry name" value="NUDIX_hydrolase_dom"/>
</dbReference>
<dbReference type="EMBL" id="LKHV02000001">
    <property type="protein sequence ID" value="MCS5707609.1"/>
    <property type="molecule type" value="Genomic_DNA"/>
</dbReference>
<dbReference type="Proteomes" id="UP000051494">
    <property type="component" value="Unassembled WGS sequence"/>
</dbReference>
<name>A0A0Q9YGD6_9GAMM</name>
<proteinExistence type="predicted"/>
<dbReference type="Pfam" id="PF00293">
    <property type="entry name" value="NUDIX"/>
    <property type="match status" value="1"/>
</dbReference>
<reference evidence="4" key="1">
    <citation type="submission" date="2015-09" db="EMBL/GenBank/DDBJ databases">
        <title>Draft Genome Sequences of Two Novel Amoeba-resistant Intranuclear Bacteria, Candidatus Berkiella cookevillensis and Candidatus Berkiella aquae.</title>
        <authorList>
            <person name="Mehari Y.T."/>
            <person name="Arivett B.A."/>
            <person name="Farone A.L."/>
            <person name="Gunderson J.H."/>
            <person name="Farone M.B."/>
        </authorList>
    </citation>
    <scope>NUCLEOTIDE SEQUENCE [LARGE SCALE GENOMIC DNA]</scope>
    <source>
        <strain evidence="4">CC99</strain>
    </source>
</reference>
<dbReference type="STRING" id="437022.CC99x_00625"/>
<dbReference type="PANTHER" id="PTHR43046">
    <property type="entry name" value="GDP-MANNOSE MANNOSYL HYDROLASE"/>
    <property type="match status" value="1"/>
</dbReference>
<dbReference type="GO" id="GO:0016787">
    <property type="term" value="F:hydrolase activity"/>
    <property type="evidence" value="ECO:0007669"/>
    <property type="project" value="UniProtKB-KW"/>
</dbReference>
<comment type="caution">
    <text evidence="4">The sequence shown here is derived from an EMBL/GenBank/DDBJ whole genome shotgun (WGS) entry which is preliminary data.</text>
</comment>
<dbReference type="PROSITE" id="PS00893">
    <property type="entry name" value="NUDIX_BOX"/>
    <property type="match status" value="1"/>
</dbReference>
<dbReference type="InterPro" id="IPR020084">
    <property type="entry name" value="NUDIX_hydrolase_CS"/>
</dbReference>
<dbReference type="PROSITE" id="PS51462">
    <property type="entry name" value="NUDIX"/>
    <property type="match status" value="1"/>
</dbReference>
<protein>
    <submittedName>
        <fullName evidence="5">NUDIX domain-containing protein</fullName>
    </submittedName>
    <submittedName>
        <fullName evidence="4">RNA pyrophosphohydrolase</fullName>
    </submittedName>
</protein>
<dbReference type="InterPro" id="IPR015797">
    <property type="entry name" value="NUDIX_hydrolase-like_dom_sf"/>
</dbReference>
<evidence type="ECO:0000313" key="6">
    <source>
        <dbReference type="Proteomes" id="UP000051494"/>
    </source>
</evidence>
<accession>A0A0Q9YGD6</accession>
<comment type="cofactor">
    <cofactor evidence="1">
        <name>Mg(2+)</name>
        <dbReference type="ChEBI" id="CHEBI:18420"/>
    </cofactor>
</comment>
<keyword evidence="2 4" id="KW-0378">Hydrolase</keyword>